<protein>
    <submittedName>
        <fullName evidence="1">Uncharacterized protein</fullName>
    </submittedName>
</protein>
<evidence type="ECO:0000313" key="1">
    <source>
        <dbReference type="EMBL" id="CAI6332571.1"/>
    </source>
</evidence>
<organism evidence="1 2">
    <name type="scientific">Periconia digitata</name>
    <dbReference type="NCBI Taxonomy" id="1303443"/>
    <lineage>
        <taxon>Eukaryota</taxon>
        <taxon>Fungi</taxon>
        <taxon>Dikarya</taxon>
        <taxon>Ascomycota</taxon>
        <taxon>Pezizomycotina</taxon>
        <taxon>Dothideomycetes</taxon>
        <taxon>Pleosporomycetidae</taxon>
        <taxon>Pleosporales</taxon>
        <taxon>Massarineae</taxon>
        <taxon>Periconiaceae</taxon>
        <taxon>Periconia</taxon>
    </lineage>
</organism>
<comment type="caution">
    <text evidence="1">The sequence shown here is derived from an EMBL/GenBank/DDBJ whole genome shotgun (WGS) entry which is preliminary data.</text>
</comment>
<dbReference type="EMBL" id="CAOQHR010000003">
    <property type="protein sequence ID" value="CAI6332571.1"/>
    <property type="molecule type" value="Genomic_DNA"/>
</dbReference>
<accession>A0A9W4XPG0</accession>
<evidence type="ECO:0000313" key="2">
    <source>
        <dbReference type="Proteomes" id="UP001152607"/>
    </source>
</evidence>
<gene>
    <name evidence="1" type="ORF">PDIGIT_LOCUS5596</name>
</gene>
<name>A0A9W4XPG0_9PLEO</name>
<dbReference type="Proteomes" id="UP001152607">
    <property type="component" value="Unassembled WGS sequence"/>
</dbReference>
<sequence>MSIHIYDDDDVSTLLDAQSRASNVWWVLAGRPIDCCVFGTRFHVLDAANVHTWIIALQRRRRAYLGSPREVYYCNRLHYHLCAHAQC</sequence>
<dbReference type="AlphaFoldDB" id="A0A9W4XPG0"/>
<proteinExistence type="predicted"/>
<keyword evidence="2" id="KW-1185">Reference proteome</keyword>
<reference evidence="1" key="1">
    <citation type="submission" date="2023-01" db="EMBL/GenBank/DDBJ databases">
        <authorList>
            <person name="Van Ghelder C."/>
            <person name="Rancurel C."/>
        </authorList>
    </citation>
    <scope>NUCLEOTIDE SEQUENCE</scope>
    <source>
        <strain evidence="1">CNCM I-4278</strain>
    </source>
</reference>